<dbReference type="EMBL" id="FNDG01000003">
    <property type="protein sequence ID" value="SDH23663.1"/>
    <property type="molecule type" value="Genomic_DNA"/>
</dbReference>
<evidence type="ECO:0000256" key="1">
    <source>
        <dbReference type="ARBA" id="ARBA00005801"/>
    </source>
</evidence>
<dbReference type="InterPro" id="IPR050882">
    <property type="entry name" value="Prepilin_peptidase/N-MTase"/>
</dbReference>
<feature type="transmembrane region" description="Helical" evidence="2">
    <location>
        <begin position="159"/>
        <end position="176"/>
    </location>
</feature>
<comment type="similarity">
    <text evidence="1">Belongs to the peptidase A24 family.</text>
</comment>
<proteinExistence type="inferred from homology"/>
<gene>
    <name evidence="4" type="ORF">SAMN05216588_103288</name>
</gene>
<evidence type="ECO:0000256" key="2">
    <source>
        <dbReference type="SAM" id="Phobius"/>
    </source>
</evidence>
<feature type="domain" description="Prepilin type IV endopeptidase peptidase" evidence="3">
    <location>
        <begin position="24"/>
        <end position="128"/>
    </location>
</feature>
<evidence type="ECO:0000313" key="4">
    <source>
        <dbReference type="EMBL" id="SDH23663.1"/>
    </source>
</evidence>
<feature type="transmembrane region" description="Helical" evidence="2">
    <location>
        <begin position="43"/>
        <end position="61"/>
    </location>
</feature>
<keyword evidence="2" id="KW-0812">Transmembrane</keyword>
<keyword evidence="2" id="KW-0472">Membrane</keyword>
<dbReference type="Pfam" id="PF01478">
    <property type="entry name" value="Peptidase_A24"/>
    <property type="match status" value="1"/>
</dbReference>
<dbReference type="PANTHER" id="PTHR30487">
    <property type="entry name" value="TYPE 4 PREPILIN-LIKE PROTEINS LEADER PEPTIDE-PROCESSING ENZYME"/>
    <property type="match status" value="1"/>
</dbReference>
<evidence type="ECO:0000313" key="5">
    <source>
        <dbReference type="Proteomes" id="UP000198606"/>
    </source>
</evidence>
<dbReference type="GO" id="GO:0006465">
    <property type="term" value="P:signal peptide processing"/>
    <property type="evidence" value="ECO:0007669"/>
    <property type="project" value="TreeGrafter"/>
</dbReference>
<feature type="transmembrane region" description="Helical" evidence="2">
    <location>
        <begin position="73"/>
        <end position="90"/>
    </location>
</feature>
<dbReference type="STRING" id="29435.SAMN05216588_103288"/>
<dbReference type="InterPro" id="IPR000045">
    <property type="entry name" value="Prepilin_IV_endopep_pep"/>
</dbReference>
<feature type="transmembrane region" description="Helical" evidence="2">
    <location>
        <begin position="111"/>
        <end position="134"/>
    </location>
</feature>
<accession>A0A1G8AS23</accession>
<dbReference type="Proteomes" id="UP000198606">
    <property type="component" value="Unassembled WGS sequence"/>
</dbReference>
<sequence>MSVAVIGLHRPCRNRVPTASMTYIVLLCWFIACAVQDARHRKIANWLTLGGLAAALLYLLGSGSSMTGASPGAVVLAIGIALLLSLPGYLSRQMGSADVKMLVALGAASDAAHVLFSVVGAACVLVAWAALVHIRPNIRQALPRRWVFLRQTTAGPPPYAPFLCLGFALTVLWFIAK</sequence>
<protein>
    <submittedName>
        <fullName evidence="4">Prepilin peptidase CpaA</fullName>
    </submittedName>
</protein>
<feature type="transmembrane region" description="Helical" evidence="2">
    <location>
        <begin position="20"/>
        <end position="36"/>
    </location>
</feature>
<evidence type="ECO:0000259" key="3">
    <source>
        <dbReference type="Pfam" id="PF01478"/>
    </source>
</evidence>
<dbReference type="Gene3D" id="1.20.120.1220">
    <property type="match status" value="1"/>
</dbReference>
<name>A0A1G8AS23_9GAMM</name>
<organism evidence="4 5">
    <name type="scientific">Phytopseudomonas flavescens</name>
    <dbReference type="NCBI Taxonomy" id="29435"/>
    <lineage>
        <taxon>Bacteria</taxon>
        <taxon>Pseudomonadati</taxon>
        <taxon>Pseudomonadota</taxon>
        <taxon>Gammaproteobacteria</taxon>
        <taxon>Pseudomonadales</taxon>
        <taxon>Pseudomonadaceae</taxon>
        <taxon>Phytopseudomonas</taxon>
    </lineage>
</organism>
<dbReference type="AlphaFoldDB" id="A0A1G8AS23"/>
<dbReference type="PANTHER" id="PTHR30487:SF0">
    <property type="entry name" value="PREPILIN LEADER PEPTIDASE_N-METHYLTRANSFERASE-RELATED"/>
    <property type="match status" value="1"/>
</dbReference>
<dbReference type="GO" id="GO:0004190">
    <property type="term" value="F:aspartic-type endopeptidase activity"/>
    <property type="evidence" value="ECO:0007669"/>
    <property type="project" value="InterPro"/>
</dbReference>
<reference evidence="4 5" key="1">
    <citation type="submission" date="2016-10" db="EMBL/GenBank/DDBJ databases">
        <authorList>
            <person name="de Groot N.N."/>
        </authorList>
    </citation>
    <scope>NUCLEOTIDE SEQUENCE [LARGE SCALE GENOMIC DNA]</scope>
    <source>
        <strain evidence="4 5">LMG 18387</strain>
    </source>
</reference>
<keyword evidence="2" id="KW-1133">Transmembrane helix</keyword>
<dbReference type="GO" id="GO:0005886">
    <property type="term" value="C:plasma membrane"/>
    <property type="evidence" value="ECO:0007669"/>
    <property type="project" value="TreeGrafter"/>
</dbReference>